<proteinExistence type="predicted"/>
<sequence>MMKNSIWILLLILGFLACNDDDVVFNPVTEGLEIKFEPVAGGAMMRYSLPNDRNIFAMNVRYKNWQGNDVLKVGDYGGDSLLLDGFTGTMDVVAQVSFVNHRNEESAKREYSFSTLPSAPWVFFEDLEVSSTWNGFQVIYQTPKVTTGMAHVFYLGENPLTHQPDTIPLKSFPIRQGGDTLKFEMERKMDNYTVVVRTEDFQGFRVRQEIYPDIDAFLTEQWPVTADDFNTSKLTVVKNAKAKTGVEYLFDGDLKGKERMEFFLSERNPNLGYTGHEVYGTFLAGPNAFEKPMVLDLGEQKTPAWIRLYALIPTQAKDAQGAAALGDVWLGWYDDKLPCKLSVYGNSTTGNPDADGWVYLGNLNQNPKAETESEKWSFPHINKNASGIGLPKTLAEFEDADPIYVDVLFPVEDNEYRYLKIIVHETFRSKLNSAAKPNPDNYFTLHELEVYIKKN</sequence>
<evidence type="ECO:0000313" key="3">
    <source>
        <dbReference type="EMBL" id="AZS30553.1"/>
    </source>
</evidence>
<dbReference type="KEGG" id="buy:D8S85_14025"/>
<reference evidence="3 4" key="1">
    <citation type="submission" date="2018-10" db="EMBL/GenBank/DDBJ databases">
        <title>Butyricimonas faecalis sp. nov., isolated from human faeces and emended description of the genus Butyricimonas.</title>
        <authorList>
            <person name="Le Roy T."/>
            <person name="Van der Smissen P."/>
            <person name="Paquot A."/>
            <person name="Delzenne N."/>
            <person name="Muccioli G."/>
            <person name="Collet J.-F."/>
            <person name="Cani P.D."/>
        </authorList>
    </citation>
    <scope>NUCLEOTIDE SEQUENCE [LARGE SCALE GENOMIC DNA]</scope>
    <source>
        <strain evidence="3 4">H184</strain>
    </source>
</reference>
<feature type="domain" description="DUF4959" evidence="2">
    <location>
        <begin position="33"/>
        <end position="109"/>
    </location>
</feature>
<evidence type="ECO:0000256" key="1">
    <source>
        <dbReference type="SAM" id="SignalP"/>
    </source>
</evidence>
<dbReference type="RefSeq" id="WP_106481203.1">
    <property type="nucleotide sequence ID" value="NZ_CP032819.1"/>
</dbReference>
<dbReference type="Pfam" id="PF16323">
    <property type="entry name" value="DUF4959"/>
    <property type="match status" value="1"/>
</dbReference>
<dbReference type="PROSITE" id="PS51257">
    <property type="entry name" value="PROKAR_LIPOPROTEIN"/>
    <property type="match status" value="1"/>
</dbReference>
<evidence type="ECO:0000313" key="4">
    <source>
        <dbReference type="Proteomes" id="UP000270673"/>
    </source>
</evidence>
<keyword evidence="4" id="KW-1185">Reference proteome</keyword>
<dbReference type="EMBL" id="CP032819">
    <property type="protein sequence ID" value="AZS30553.1"/>
    <property type="molecule type" value="Genomic_DNA"/>
</dbReference>
<feature type="signal peptide" evidence="1">
    <location>
        <begin position="1"/>
        <end position="19"/>
    </location>
</feature>
<accession>A0A3Q9IP96</accession>
<protein>
    <submittedName>
        <fullName evidence="3">DUF4959 domain-containing protein</fullName>
    </submittedName>
</protein>
<name>A0A3Q9IP96_9BACT</name>
<dbReference type="AlphaFoldDB" id="A0A3Q9IP96"/>
<feature type="chain" id="PRO_5018599839" evidence="1">
    <location>
        <begin position="20"/>
        <end position="455"/>
    </location>
</feature>
<keyword evidence="1" id="KW-0732">Signal</keyword>
<dbReference type="InterPro" id="IPR032527">
    <property type="entry name" value="DUF4959"/>
</dbReference>
<dbReference type="OrthoDB" id="1094832at2"/>
<organism evidence="3 4">
    <name type="scientific">Butyricimonas faecalis</name>
    <dbReference type="NCBI Taxonomy" id="2093856"/>
    <lineage>
        <taxon>Bacteria</taxon>
        <taxon>Pseudomonadati</taxon>
        <taxon>Bacteroidota</taxon>
        <taxon>Bacteroidia</taxon>
        <taxon>Bacteroidales</taxon>
        <taxon>Odoribacteraceae</taxon>
        <taxon>Butyricimonas</taxon>
    </lineage>
</organism>
<evidence type="ECO:0000259" key="2">
    <source>
        <dbReference type="Pfam" id="PF16323"/>
    </source>
</evidence>
<dbReference type="Proteomes" id="UP000270673">
    <property type="component" value="Chromosome"/>
</dbReference>
<gene>
    <name evidence="3" type="ORF">D8S85_14025</name>
</gene>